<dbReference type="EMBL" id="FOSB01000006">
    <property type="protein sequence ID" value="SFK05096.1"/>
    <property type="molecule type" value="Genomic_DNA"/>
</dbReference>
<dbReference type="OrthoDB" id="1650227at2"/>
<name>A0A1I3WF83_HALDA</name>
<organism evidence="1 2">
    <name type="scientific">Halobacillus dabanensis</name>
    <dbReference type="NCBI Taxonomy" id="240302"/>
    <lineage>
        <taxon>Bacteria</taxon>
        <taxon>Bacillati</taxon>
        <taxon>Bacillota</taxon>
        <taxon>Bacilli</taxon>
        <taxon>Bacillales</taxon>
        <taxon>Bacillaceae</taxon>
        <taxon>Halobacillus</taxon>
    </lineage>
</organism>
<dbReference type="Proteomes" id="UP000183557">
    <property type="component" value="Unassembled WGS sequence"/>
</dbReference>
<reference evidence="2" key="1">
    <citation type="submission" date="2016-10" db="EMBL/GenBank/DDBJ databases">
        <authorList>
            <person name="Varghese N."/>
            <person name="Submissions S."/>
        </authorList>
    </citation>
    <scope>NUCLEOTIDE SEQUENCE [LARGE SCALE GENOMIC DNA]</scope>
    <source>
        <strain evidence="2">CGMCC 1.3704</strain>
    </source>
</reference>
<sequence length="45" mass="5239">MFNISWNIFCQTGDIEAYLLMKELDILSESKDTSLVPDLTEQEEQ</sequence>
<gene>
    <name evidence="1" type="ORF">SAMN04487936_106308</name>
</gene>
<dbReference type="AlphaFoldDB" id="A0A1I3WF83"/>
<dbReference type="InterPro" id="IPR025617">
    <property type="entry name" value="YqzL"/>
</dbReference>
<evidence type="ECO:0000313" key="2">
    <source>
        <dbReference type="Proteomes" id="UP000183557"/>
    </source>
</evidence>
<keyword evidence="2" id="KW-1185">Reference proteome</keyword>
<evidence type="ECO:0000313" key="1">
    <source>
        <dbReference type="EMBL" id="SFK05096.1"/>
    </source>
</evidence>
<protein>
    <submittedName>
        <fullName evidence="1">YqzL-like protein</fullName>
    </submittedName>
</protein>
<proteinExistence type="predicted"/>
<accession>A0A1I3WF83</accession>
<dbReference type="Pfam" id="PF14006">
    <property type="entry name" value="YqzL"/>
    <property type="match status" value="1"/>
</dbReference>
<dbReference type="RefSeq" id="WP_139207338.1">
    <property type="nucleotide sequence ID" value="NZ_FOSB01000006.1"/>
</dbReference>